<evidence type="ECO:0000313" key="2">
    <source>
        <dbReference type="Proteomes" id="UP000054845"/>
    </source>
</evidence>
<accession>A0A0P1BSU9</accession>
<dbReference type="OrthoDB" id="46868at2759"/>
<keyword evidence="2" id="KW-1185">Reference proteome</keyword>
<sequence length="115" mass="13384">MSTLSALQHSRTSIARRLSDLATHQIPRLRSCNTQAELEAGEREGNASVREVRQLVQEMRLDCDELQGSEAQEWTESIAEIMAQLDRSQAEWRRALLMARRKRKAMTNWPRHRNQ</sequence>
<dbReference type="AlphaFoldDB" id="A0A0P1BSU9"/>
<organism evidence="1 2">
    <name type="scientific">Ceraceosorus bombacis</name>
    <dbReference type="NCBI Taxonomy" id="401625"/>
    <lineage>
        <taxon>Eukaryota</taxon>
        <taxon>Fungi</taxon>
        <taxon>Dikarya</taxon>
        <taxon>Basidiomycota</taxon>
        <taxon>Ustilaginomycotina</taxon>
        <taxon>Exobasidiomycetes</taxon>
        <taxon>Ceraceosorales</taxon>
        <taxon>Ceraceosoraceae</taxon>
        <taxon>Ceraceosorus</taxon>
    </lineage>
</organism>
<protein>
    <submittedName>
        <fullName evidence="1">Uncharacterized protein</fullName>
    </submittedName>
</protein>
<dbReference type="EMBL" id="CCYA01000290">
    <property type="protein sequence ID" value="CEH19278.1"/>
    <property type="molecule type" value="Genomic_DNA"/>
</dbReference>
<reference evidence="1 2" key="1">
    <citation type="submission" date="2014-09" db="EMBL/GenBank/DDBJ databases">
        <authorList>
            <person name="Magalhaes I.L.F."/>
            <person name="Oliveira U."/>
            <person name="Santos F.R."/>
            <person name="Vidigal T.H.D.A."/>
            <person name="Brescovit A.D."/>
            <person name="Santos A.J."/>
        </authorList>
    </citation>
    <scope>NUCLEOTIDE SEQUENCE [LARGE SCALE GENOMIC DNA]</scope>
</reference>
<dbReference type="Proteomes" id="UP000054845">
    <property type="component" value="Unassembled WGS sequence"/>
</dbReference>
<proteinExistence type="predicted"/>
<evidence type="ECO:0000313" key="1">
    <source>
        <dbReference type="EMBL" id="CEH19278.1"/>
    </source>
</evidence>
<name>A0A0P1BSU9_9BASI</name>